<dbReference type="GO" id="GO:0016787">
    <property type="term" value="F:hydrolase activity"/>
    <property type="evidence" value="ECO:0007669"/>
    <property type="project" value="UniProtKB-KW"/>
</dbReference>
<dbReference type="EMBL" id="LSGP01000025">
    <property type="protein sequence ID" value="KYZ75254.1"/>
    <property type="molecule type" value="Genomic_DNA"/>
</dbReference>
<organism evidence="3 4">
    <name type="scientific">Anaerosporomusa subterranea</name>
    <dbReference type="NCBI Taxonomy" id="1794912"/>
    <lineage>
        <taxon>Bacteria</taxon>
        <taxon>Bacillati</taxon>
        <taxon>Bacillota</taxon>
        <taxon>Negativicutes</taxon>
        <taxon>Acetonemataceae</taxon>
        <taxon>Anaerosporomusa</taxon>
    </lineage>
</organism>
<dbReference type="Pfam" id="PF04909">
    <property type="entry name" value="Amidohydro_2"/>
    <property type="match status" value="1"/>
</dbReference>
<proteinExistence type="predicted"/>
<dbReference type="SUPFAM" id="SSF51556">
    <property type="entry name" value="Metallo-dependent hydrolases"/>
    <property type="match status" value="1"/>
</dbReference>
<evidence type="ECO:0000313" key="3">
    <source>
        <dbReference type="EMBL" id="KYZ75254.1"/>
    </source>
</evidence>
<evidence type="ECO:0000313" key="4">
    <source>
        <dbReference type="Proteomes" id="UP000076268"/>
    </source>
</evidence>
<dbReference type="Proteomes" id="UP000076268">
    <property type="component" value="Unassembled WGS sequence"/>
</dbReference>
<gene>
    <name evidence="3" type="ORF">AXX12_13930</name>
</gene>
<dbReference type="RefSeq" id="WP_066244880.1">
    <property type="nucleotide sequence ID" value="NZ_LSGP01000025.1"/>
</dbReference>
<dbReference type="InterPro" id="IPR032465">
    <property type="entry name" value="ACMSD"/>
</dbReference>
<dbReference type="PANTHER" id="PTHR21240">
    <property type="entry name" value="2-AMINO-3-CARBOXYLMUCONATE-6-SEMIALDEHYDE DECARBOXYLASE"/>
    <property type="match status" value="1"/>
</dbReference>
<protein>
    <submittedName>
        <fullName evidence="3">Amidohydrolase</fullName>
    </submittedName>
</protein>
<keyword evidence="3" id="KW-0378">Hydrolase</keyword>
<dbReference type="GO" id="GO:0016831">
    <property type="term" value="F:carboxy-lyase activity"/>
    <property type="evidence" value="ECO:0007669"/>
    <property type="project" value="InterPro"/>
</dbReference>
<reference evidence="3 4" key="1">
    <citation type="submission" date="2016-02" db="EMBL/GenBank/DDBJ databases">
        <title>Anaerosporomusa subterraneum gen. nov., sp. nov., a spore-forming obligate anaerobe isolated from saprolite.</title>
        <authorList>
            <person name="Choi J.K."/>
            <person name="Shah M."/>
            <person name="Yee N."/>
        </authorList>
    </citation>
    <scope>NUCLEOTIDE SEQUENCE [LARGE SCALE GENOMIC DNA]</scope>
    <source>
        <strain evidence="3 4">RU4</strain>
    </source>
</reference>
<dbReference type="AlphaFoldDB" id="A0A154BMQ0"/>
<keyword evidence="1" id="KW-0456">Lyase</keyword>
<accession>A0A154BMQ0</accession>
<evidence type="ECO:0000256" key="1">
    <source>
        <dbReference type="ARBA" id="ARBA00023239"/>
    </source>
</evidence>
<dbReference type="InterPro" id="IPR006680">
    <property type="entry name" value="Amidohydro-rel"/>
</dbReference>
<dbReference type="OrthoDB" id="9771932at2"/>
<keyword evidence="4" id="KW-1185">Reference proteome</keyword>
<evidence type="ECO:0000259" key="2">
    <source>
        <dbReference type="Pfam" id="PF04909"/>
    </source>
</evidence>
<name>A0A154BMQ0_ANASB</name>
<dbReference type="Gene3D" id="3.20.20.140">
    <property type="entry name" value="Metal-dependent hydrolases"/>
    <property type="match status" value="1"/>
</dbReference>
<comment type="caution">
    <text evidence="3">The sequence shown here is derived from an EMBL/GenBank/DDBJ whole genome shotgun (WGS) entry which is preliminary data.</text>
</comment>
<feature type="domain" description="Amidohydrolase-related" evidence="2">
    <location>
        <begin position="85"/>
        <end position="268"/>
    </location>
</feature>
<sequence>MKIIDAHIHFGQEPYFDQIAELAGHKNTSAHLKDQYAAHNIVHGVVMGNRGLQLSEHDYHDDLSYCIGLDSTCFNVKEVVQQAYLVEKHLQRKNCVGIKLYPGYNHFYIYDSVVDPFYQLAMQYKKPVAVHTGLTATSNALLKYSHPMTLDEVAVRYPHVQFVMCHIGNPWLVDAIAVIAKNENVAADLSGILEGRIDSMPDFFEKKHGYINFLKVWLEYLDNYDRLLYGTDWPLANISNYIEFVAQIIPAKHHDKVFFDNANRIYDLGLTGLEANEKLL</sequence>
<dbReference type="PANTHER" id="PTHR21240:SF19">
    <property type="entry name" value="CATALYTIC_ HYDROLASE"/>
    <property type="match status" value="1"/>
</dbReference>
<dbReference type="InterPro" id="IPR032466">
    <property type="entry name" value="Metal_Hydrolase"/>
</dbReference>
<dbReference type="STRING" id="1794912.AXX12_13930"/>